<accession>A0A1J5P3U0</accession>
<sequence length="298" mass="33312">MNNPGSTAHFREQQVATYLIGDVQGCADAFDALLLTLRFDPAHDRLIVLGDLVNRGPQSLRSIERLMELGDSAQCLLGNHDLHLLAVAHGIRKAHRSDTLGDILASPRRDTLIDWMRNRPLALMEQGWLLVHAGVLPQWTAEQTLALAAEVERRLRAPDYADFLRVMYGNQPDEWDEALAGDDRLRLVVNTLTRARFLETGAGHYGRIDFQNKRADVSDTSRSLLPWFALPRRETSGTPMAFGHWSTLGLNWEQNALCLDTGCLWGGALTAVVLPPSGQRWLQMTQIPCARSLDPMMD</sequence>
<dbReference type="NCBIfam" id="NF001204">
    <property type="entry name" value="PRK00166.1"/>
    <property type="match status" value="1"/>
</dbReference>
<name>A0A1J5P3U0_9ZZZZ</name>
<dbReference type="EMBL" id="MLJW01007074">
    <property type="protein sequence ID" value="OIQ65770.1"/>
    <property type="molecule type" value="Genomic_DNA"/>
</dbReference>
<reference evidence="10" key="1">
    <citation type="submission" date="2016-10" db="EMBL/GenBank/DDBJ databases">
        <title>Sequence of Gallionella enrichment culture.</title>
        <authorList>
            <person name="Poehlein A."/>
            <person name="Muehling M."/>
            <person name="Daniel R."/>
        </authorList>
    </citation>
    <scope>NUCLEOTIDE SEQUENCE</scope>
</reference>
<evidence type="ECO:0000256" key="4">
    <source>
        <dbReference type="ARBA" id="ARBA00022801"/>
    </source>
</evidence>
<gene>
    <name evidence="10" type="primary">apaH_11</name>
    <name evidence="10" type="ORF">GALL_526680</name>
</gene>
<keyword evidence="4 10" id="KW-0378">Hydrolase</keyword>
<protein>
    <recommendedName>
        <fullName evidence="3">bis(5'-nucleosyl)-tetraphosphatase (symmetrical)</fullName>
        <ecNumber evidence="3">3.6.1.41</ecNumber>
    </recommendedName>
    <alternativeName>
        <fullName evidence="6">Ap4A hydrolase</fullName>
    </alternativeName>
    <alternativeName>
        <fullName evidence="5">Diadenosine 5',5'''-P1,P4-tetraphosphate pyrophosphohydrolase</fullName>
    </alternativeName>
    <alternativeName>
        <fullName evidence="7">Diadenosine tetraphosphatase</fullName>
    </alternativeName>
</protein>
<comment type="catalytic activity">
    <reaction evidence="8">
        <text>P(1),P(4)-bis(5'-adenosyl) tetraphosphate + H2O = 2 ADP + 2 H(+)</text>
        <dbReference type="Rhea" id="RHEA:24252"/>
        <dbReference type="ChEBI" id="CHEBI:15377"/>
        <dbReference type="ChEBI" id="CHEBI:15378"/>
        <dbReference type="ChEBI" id="CHEBI:58141"/>
        <dbReference type="ChEBI" id="CHEBI:456216"/>
        <dbReference type="EC" id="3.6.1.41"/>
    </reaction>
</comment>
<dbReference type="InterPro" id="IPR004617">
    <property type="entry name" value="ApaH"/>
</dbReference>
<evidence type="ECO:0000256" key="6">
    <source>
        <dbReference type="ARBA" id="ARBA00032248"/>
    </source>
</evidence>
<evidence type="ECO:0000256" key="7">
    <source>
        <dbReference type="ARBA" id="ARBA00033210"/>
    </source>
</evidence>
<evidence type="ECO:0000256" key="1">
    <source>
        <dbReference type="ARBA" id="ARBA00003413"/>
    </source>
</evidence>
<dbReference type="InterPro" id="IPR004843">
    <property type="entry name" value="Calcineurin-like_PHP"/>
</dbReference>
<organism evidence="10">
    <name type="scientific">mine drainage metagenome</name>
    <dbReference type="NCBI Taxonomy" id="410659"/>
    <lineage>
        <taxon>unclassified sequences</taxon>
        <taxon>metagenomes</taxon>
        <taxon>ecological metagenomes</taxon>
    </lineage>
</organism>
<dbReference type="Pfam" id="PF00149">
    <property type="entry name" value="Metallophos"/>
    <property type="match status" value="1"/>
</dbReference>
<dbReference type="AlphaFoldDB" id="A0A1J5P3U0"/>
<evidence type="ECO:0000259" key="9">
    <source>
        <dbReference type="Pfam" id="PF00149"/>
    </source>
</evidence>
<feature type="domain" description="Calcineurin-like phosphoesterase" evidence="9">
    <location>
        <begin position="19"/>
        <end position="141"/>
    </location>
</feature>
<proteinExistence type="inferred from homology"/>
<evidence type="ECO:0000256" key="5">
    <source>
        <dbReference type="ARBA" id="ARBA00031248"/>
    </source>
</evidence>
<comment type="similarity">
    <text evidence="2">Belongs to the Ap4A hydrolase family.</text>
</comment>
<evidence type="ECO:0000313" key="10">
    <source>
        <dbReference type="EMBL" id="OIQ65770.1"/>
    </source>
</evidence>
<dbReference type="PANTHER" id="PTHR40942:SF4">
    <property type="entry name" value="CYTOCHROME C5"/>
    <property type="match status" value="1"/>
</dbReference>
<comment type="function">
    <text evidence="1">Hydrolyzes diadenosine 5',5'''-P1,P4-tetraphosphate to yield ADP.</text>
</comment>
<dbReference type="EC" id="3.6.1.41" evidence="3"/>
<dbReference type="Gene3D" id="3.60.21.10">
    <property type="match status" value="1"/>
</dbReference>
<dbReference type="NCBIfam" id="TIGR00668">
    <property type="entry name" value="apaH"/>
    <property type="match status" value="1"/>
</dbReference>
<evidence type="ECO:0000256" key="2">
    <source>
        <dbReference type="ARBA" id="ARBA00005419"/>
    </source>
</evidence>
<dbReference type="GO" id="GO:0008803">
    <property type="term" value="F:bis(5'-nucleosyl)-tetraphosphatase (symmetrical) activity"/>
    <property type="evidence" value="ECO:0007669"/>
    <property type="project" value="UniProtKB-EC"/>
</dbReference>
<dbReference type="SUPFAM" id="SSF56300">
    <property type="entry name" value="Metallo-dependent phosphatases"/>
    <property type="match status" value="1"/>
</dbReference>
<dbReference type="PANTHER" id="PTHR40942">
    <property type="match status" value="1"/>
</dbReference>
<dbReference type="InterPro" id="IPR029052">
    <property type="entry name" value="Metallo-depent_PP-like"/>
</dbReference>
<dbReference type="PIRSF" id="PIRSF000903">
    <property type="entry name" value="B5n-ttraPtase_sm"/>
    <property type="match status" value="1"/>
</dbReference>
<comment type="caution">
    <text evidence="10">The sequence shown here is derived from an EMBL/GenBank/DDBJ whole genome shotgun (WGS) entry which is preliminary data.</text>
</comment>
<evidence type="ECO:0000256" key="3">
    <source>
        <dbReference type="ARBA" id="ARBA00012506"/>
    </source>
</evidence>
<evidence type="ECO:0000256" key="8">
    <source>
        <dbReference type="ARBA" id="ARBA00049417"/>
    </source>
</evidence>